<organism evidence="1 2">
    <name type="scientific">Mucuna pruriens</name>
    <name type="common">Velvet bean</name>
    <name type="synonym">Dolichos pruriens</name>
    <dbReference type="NCBI Taxonomy" id="157652"/>
    <lineage>
        <taxon>Eukaryota</taxon>
        <taxon>Viridiplantae</taxon>
        <taxon>Streptophyta</taxon>
        <taxon>Embryophyta</taxon>
        <taxon>Tracheophyta</taxon>
        <taxon>Spermatophyta</taxon>
        <taxon>Magnoliopsida</taxon>
        <taxon>eudicotyledons</taxon>
        <taxon>Gunneridae</taxon>
        <taxon>Pentapetalae</taxon>
        <taxon>rosids</taxon>
        <taxon>fabids</taxon>
        <taxon>Fabales</taxon>
        <taxon>Fabaceae</taxon>
        <taxon>Papilionoideae</taxon>
        <taxon>50 kb inversion clade</taxon>
        <taxon>NPAAA clade</taxon>
        <taxon>indigoferoid/millettioid clade</taxon>
        <taxon>Phaseoleae</taxon>
        <taxon>Mucuna</taxon>
    </lineage>
</organism>
<dbReference type="EMBL" id="QJKJ01013723">
    <property type="protein sequence ID" value="RDX65816.1"/>
    <property type="molecule type" value="Genomic_DNA"/>
</dbReference>
<name>A0A371EIH9_MUCPR</name>
<evidence type="ECO:0000313" key="1">
    <source>
        <dbReference type="EMBL" id="RDX65816.1"/>
    </source>
</evidence>
<dbReference type="Proteomes" id="UP000257109">
    <property type="component" value="Unassembled WGS sequence"/>
</dbReference>
<gene>
    <name evidence="1" type="ORF">CR513_55491</name>
</gene>
<dbReference type="AlphaFoldDB" id="A0A371EIH9"/>
<comment type="caution">
    <text evidence="1">The sequence shown here is derived from an EMBL/GenBank/DDBJ whole genome shotgun (WGS) entry which is preliminary data.</text>
</comment>
<sequence length="256" mass="28321">MAEGPSTPSPALAVPVKRYQDWVSKEVLSYRSKVSPSKVVKGENEFASNMLISSLWFHVLRRRECAMLPRFGGHPPLGYLCGRCSTNAGGGFVTASSQWVGSATSIQGGVPSACGATNNSSLSKPLHCPSWQKGWLGVPCPLPKTSLFSAYTISYKGFKSRFIKIRAIDGGLFCADSRPLPLYWREPLKFGGLLRSQLSLKVRVNLQLLDELPRRMNCKEIVAWVSESSATHYLKSEFYSRFIFLARPSADFADYP</sequence>
<reference evidence="1" key="1">
    <citation type="submission" date="2018-05" db="EMBL/GenBank/DDBJ databases">
        <title>Draft genome of Mucuna pruriens seed.</title>
        <authorList>
            <person name="Nnadi N.E."/>
            <person name="Vos R."/>
            <person name="Hasami M.H."/>
            <person name="Devisetty U.K."/>
            <person name="Aguiy J.C."/>
        </authorList>
    </citation>
    <scope>NUCLEOTIDE SEQUENCE [LARGE SCALE GENOMIC DNA]</scope>
    <source>
        <strain evidence="1">JCA_2017</strain>
    </source>
</reference>
<keyword evidence="2" id="KW-1185">Reference proteome</keyword>
<protein>
    <submittedName>
        <fullName evidence="1">Uncharacterized protein</fullName>
    </submittedName>
</protein>
<accession>A0A371EIH9</accession>
<evidence type="ECO:0000313" key="2">
    <source>
        <dbReference type="Proteomes" id="UP000257109"/>
    </source>
</evidence>
<proteinExistence type="predicted"/>
<dbReference type="OrthoDB" id="671678at2759"/>
<feature type="non-terminal residue" evidence="1">
    <location>
        <position position="1"/>
    </location>
</feature>